<keyword evidence="7" id="KW-0460">Magnesium</keyword>
<dbReference type="GO" id="GO:0005524">
    <property type="term" value="F:ATP binding"/>
    <property type="evidence" value="ECO:0007669"/>
    <property type="project" value="UniProtKB-UniRule"/>
</dbReference>
<evidence type="ECO:0000256" key="2">
    <source>
        <dbReference type="ARBA" id="ARBA00022723"/>
    </source>
</evidence>
<dbReference type="HAMAP" id="MF_00252">
    <property type="entry name" value="Lys_tRNA_synth_class2"/>
    <property type="match status" value="1"/>
</dbReference>
<comment type="subcellular location">
    <subcellularLocation>
        <location evidence="7">Cytoplasm</location>
    </subcellularLocation>
</comment>
<comment type="caution">
    <text evidence="9">The sequence shown here is derived from an EMBL/GenBank/DDBJ whole genome shotgun (WGS) entry which is preliminary data.</text>
</comment>
<dbReference type="PANTHER" id="PTHR42918:SF15">
    <property type="entry name" value="LYSINE--TRNA LIGASE, CHLOROPLASTIC_MITOCHONDRIAL"/>
    <property type="match status" value="1"/>
</dbReference>
<protein>
    <recommendedName>
        <fullName evidence="7">Lysine--tRNA ligase</fullName>
        <ecNumber evidence="7">6.1.1.6</ecNumber>
    </recommendedName>
    <alternativeName>
        <fullName evidence="7">Lysyl-tRNA synthetase</fullName>
        <shortName evidence="7">LysRS</shortName>
    </alternativeName>
</protein>
<keyword evidence="7" id="KW-0648">Protein biosynthesis</keyword>
<dbReference type="GO" id="GO:0005829">
    <property type="term" value="C:cytosol"/>
    <property type="evidence" value="ECO:0007669"/>
    <property type="project" value="TreeGrafter"/>
</dbReference>
<keyword evidence="3 7" id="KW-0547">Nucleotide-binding</keyword>
<dbReference type="InterPro" id="IPR004364">
    <property type="entry name" value="Aa-tRNA-synt_II"/>
</dbReference>
<keyword evidence="2 7" id="KW-0479">Metal-binding</keyword>
<dbReference type="Pfam" id="PF01336">
    <property type="entry name" value="tRNA_anti-codon"/>
    <property type="match status" value="1"/>
</dbReference>
<dbReference type="GO" id="GO:0000287">
    <property type="term" value="F:magnesium ion binding"/>
    <property type="evidence" value="ECO:0007669"/>
    <property type="project" value="UniProtKB-UniRule"/>
</dbReference>
<name>A0A1G2QLT7_9BACT</name>
<organism evidence="9 10">
    <name type="scientific">Candidatus Vogelbacteria bacterium RIFOXYD1_FULL_51_18</name>
    <dbReference type="NCBI Taxonomy" id="1802440"/>
    <lineage>
        <taxon>Bacteria</taxon>
        <taxon>Candidatus Vogeliibacteriota</taxon>
    </lineage>
</organism>
<dbReference type="GO" id="GO:0004824">
    <property type="term" value="F:lysine-tRNA ligase activity"/>
    <property type="evidence" value="ECO:0007669"/>
    <property type="project" value="UniProtKB-UniRule"/>
</dbReference>
<feature type="binding site" evidence="7">
    <location>
        <position position="387"/>
    </location>
    <ligand>
        <name>Mg(2+)</name>
        <dbReference type="ChEBI" id="CHEBI:18420"/>
        <label>2</label>
    </ligand>
</feature>
<feature type="binding site" evidence="7">
    <location>
        <position position="387"/>
    </location>
    <ligand>
        <name>Mg(2+)</name>
        <dbReference type="ChEBI" id="CHEBI:18420"/>
        <label>1</label>
    </ligand>
</feature>
<evidence type="ECO:0000256" key="7">
    <source>
        <dbReference type="HAMAP-Rule" id="MF_00252"/>
    </source>
</evidence>
<evidence type="ECO:0000256" key="6">
    <source>
        <dbReference type="ARBA" id="ARBA00048573"/>
    </source>
</evidence>
<dbReference type="InterPro" id="IPR018149">
    <property type="entry name" value="Lys-tRNA-synth_II_C"/>
</dbReference>
<evidence type="ECO:0000259" key="8">
    <source>
        <dbReference type="PROSITE" id="PS50862"/>
    </source>
</evidence>
<dbReference type="PRINTS" id="PR00982">
    <property type="entry name" value="TRNASYNTHLYS"/>
</dbReference>
<sequence length="469" mass="52972">MTLRATDALREERLKKLQQYEAARGTAYPIAVAHDMPLKELRERFEELRAGGSACALAGRVLFVRGQGGVIFFDIHDGTGKFQCIAKKGALPDGDFALLADTLDIGDIVSVQGALMVTARGEESIEVRQWRFAAKSLRPLPDKRHGLKDDDERFRRRYLESVRDEAVRERFLMRSKIIQSIREFLLKRGFVEFETPVLQRLAGGASAVPFETHHKALDIPLYLRIAPELPLKMLLIGGFPKVFEIGRAFRNEGIDVTHNPEFSIVEWYEAFGSAEKAMGDVEKLLKNLVVEATGSAALPFGESEINLEKPFSIITYRELLTHYAGLSSDEIEKKSAKELDALYKRLCRPRLIQPTFVTEYPEEMLPLAKKLKEGIVDAFQLIIGGYELVKAFSELNDPLDQRKRFEREARKKAQGDEETQPSDEEFLEALEYGMPPAGGVGIGIDRLTMLLTNTKNIREVIFFPTLRPK</sequence>
<proteinExistence type="inferred from homology"/>
<dbReference type="Gene3D" id="2.40.50.140">
    <property type="entry name" value="Nucleic acid-binding proteins"/>
    <property type="match status" value="1"/>
</dbReference>
<evidence type="ECO:0000313" key="9">
    <source>
        <dbReference type="EMBL" id="OHA60881.1"/>
    </source>
</evidence>
<dbReference type="InterPro" id="IPR044136">
    <property type="entry name" value="Lys-tRNA-ligase_II_N"/>
</dbReference>
<dbReference type="Proteomes" id="UP000177090">
    <property type="component" value="Unassembled WGS sequence"/>
</dbReference>
<feature type="domain" description="Aminoacyl-transfer RNA synthetases class-II family profile" evidence="8">
    <location>
        <begin position="171"/>
        <end position="468"/>
    </location>
</feature>
<dbReference type="InterPro" id="IPR012340">
    <property type="entry name" value="NA-bd_OB-fold"/>
</dbReference>
<evidence type="ECO:0000256" key="4">
    <source>
        <dbReference type="ARBA" id="ARBA00022840"/>
    </source>
</evidence>
<dbReference type="GO" id="GO:0000049">
    <property type="term" value="F:tRNA binding"/>
    <property type="evidence" value="ECO:0007669"/>
    <property type="project" value="TreeGrafter"/>
</dbReference>
<keyword evidence="7" id="KW-0963">Cytoplasm</keyword>
<keyword evidence="4 7" id="KW-0067">ATP-binding</keyword>
<dbReference type="SUPFAM" id="SSF55681">
    <property type="entry name" value="Class II aaRS and biotin synthetases"/>
    <property type="match status" value="1"/>
</dbReference>
<dbReference type="InterPro" id="IPR045864">
    <property type="entry name" value="aa-tRNA-synth_II/BPL/LPL"/>
</dbReference>
<dbReference type="PROSITE" id="PS50862">
    <property type="entry name" value="AA_TRNA_LIGASE_II"/>
    <property type="match status" value="1"/>
</dbReference>
<gene>
    <name evidence="7" type="primary">lysS</name>
    <name evidence="9" type="ORF">A2569_02805</name>
</gene>
<dbReference type="Gene3D" id="3.30.930.10">
    <property type="entry name" value="Bira Bifunctional Protein, Domain 2"/>
    <property type="match status" value="1"/>
</dbReference>
<dbReference type="NCBIfam" id="NF001756">
    <property type="entry name" value="PRK00484.1"/>
    <property type="match status" value="1"/>
</dbReference>
<keyword evidence="5 7" id="KW-0030">Aminoacyl-tRNA synthetase</keyword>
<dbReference type="CDD" id="cd04322">
    <property type="entry name" value="LysRS_N"/>
    <property type="match status" value="1"/>
</dbReference>
<comment type="caution">
    <text evidence="7">Lacks conserved residue(s) required for the propagation of feature annotation.</text>
</comment>
<dbReference type="EMBL" id="MHTL01000007">
    <property type="protein sequence ID" value="OHA60881.1"/>
    <property type="molecule type" value="Genomic_DNA"/>
</dbReference>
<keyword evidence="1 7" id="KW-0436">Ligase</keyword>
<comment type="similarity">
    <text evidence="7">Belongs to the class-II aminoacyl-tRNA synthetase family.</text>
</comment>
<dbReference type="AlphaFoldDB" id="A0A1G2QLT7"/>
<evidence type="ECO:0000256" key="5">
    <source>
        <dbReference type="ARBA" id="ARBA00023146"/>
    </source>
</evidence>
<reference evidence="9 10" key="1">
    <citation type="journal article" date="2016" name="Nat. Commun.">
        <title>Thousands of microbial genomes shed light on interconnected biogeochemical processes in an aquifer system.</title>
        <authorList>
            <person name="Anantharaman K."/>
            <person name="Brown C.T."/>
            <person name="Hug L.A."/>
            <person name="Sharon I."/>
            <person name="Castelle C.J."/>
            <person name="Probst A.J."/>
            <person name="Thomas B.C."/>
            <person name="Singh A."/>
            <person name="Wilkins M.J."/>
            <person name="Karaoz U."/>
            <person name="Brodie E.L."/>
            <person name="Williams K.H."/>
            <person name="Hubbard S.S."/>
            <person name="Banfield J.F."/>
        </authorList>
    </citation>
    <scope>NUCLEOTIDE SEQUENCE [LARGE SCALE GENOMIC DNA]</scope>
</reference>
<comment type="catalytic activity">
    <reaction evidence="6 7">
        <text>tRNA(Lys) + L-lysine + ATP = L-lysyl-tRNA(Lys) + AMP + diphosphate</text>
        <dbReference type="Rhea" id="RHEA:20792"/>
        <dbReference type="Rhea" id="RHEA-COMP:9696"/>
        <dbReference type="Rhea" id="RHEA-COMP:9697"/>
        <dbReference type="ChEBI" id="CHEBI:30616"/>
        <dbReference type="ChEBI" id="CHEBI:32551"/>
        <dbReference type="ChEBI" id="CHEBI:33019"/>
        <dbReference type="ChEBI" id="CHEBI:78442"/>
        <dbReference type="ChEBI" id="CHEBI:78529"/>
        <dbReference type="ChEBI" id="CHEBI:456215"/>
        <dbReference type="EC" id="6.1.1.6"/>
    </reaction>
</comment>
<comment type="cofactor">
    <cofactor evidence="7">
        <name>Mg(2+)</name>
        <dbReference type="ChEBI" id="CHEBI:18420"/>
    </cofactor>
    <text evidence="7">Binds 3 Mg(2+) ions per subunit.</text>
</comment>
<comment type="subunit">
    <text evidence="7">Homodimer.</text>
</comment>
<dbReference type="STRING" id="1802440.A2569_02805"/>
<dbReference type="InterPro" id="IPR004365">
    <property type="entry name" value="NA-bd_OB_tRNA"/>
</dbReference>
<dbReference type="InterPro" id="IPR002313">
    <property type="entry name" value="Lys-tRNA-ligase_II"/>
</dbReference>
<accession>A0A1G2QLT7</accession>
<dbReference type="EC" id="6.1.1.6" evidence="7"/>
<dbReference type="InterPro" id="IPR006195">
    <property type="entry name" value="aa-tRNA-synth_II"/>
</dbReference>
<dbReference type="Pfam" id="PF00152">
    <property type="entry name" value="tRNA-synt_2"/>
    <property type="match status" value="1"/>
</dbReference>
<dbReference type="SUPFAM" id="SSF50249">
    <property type="entry name" value="Nucleic acid-binding proteins"/>
    <property type="match status" value="1"/>
</dbReference>
<evidence type="ECO:0000256" key="1">
    <source>
        <dbReference type="ARBA" id="ARBA00022598"/>
    </source>
</evidence>
<evidence type="ECO:0000313" key="10">
    <source>
        <dbReference type="Proteomes" id="UP000177090"/>
    </source>
</evidence>
<dbReference type="GO" id="GO:0006430">
    <property type="term" value="P:lysyl-tRNA aminoacylation"/>
    <property type="evidence" value="ECO:0007669"/>
    <property type="project" value="UniProtKB-UniRule"/>
</dbReference>
<dbReference type="PANTHER" id="PTHR42918">
    <property type="entry name" value="LYSYL-TRNA SYNTHETASE"/>
    <property type="match status" value="1"/>
</dbReference>
<evidence type="ECO:0000256" key="3">
    <source>
        <dbReference type="ARBA" id="ARBA00022741"/>
    </source>
</evidence>